<feature type="region of interest" description="Disordered" evidence="1">
    <location>
        <begin position="19"/>
        <end position="61"/>
    </location>
</feature>
<gene>
    <name evidence="2" type="ORF">A2785_01860</name>
</gene>
<dbReference type="AlphaFoldDB" id="A0A1G1VMW7"/>
<name>A0A1G1VMW7_9BACT</name>
<reference evidence="2 3" key="1">
    <citation type="journal article" date="2016" name="Nat. Commun.">
        <title>Thousands of microbial genomes shed light on interconnected biogeochemical processes in an aquifer system.</title>
        <authorList>
            <person name="Anantharaman K."/>
            <person name="Brown C.T."/>
            <person name="Hug L.A."/>
            <person name="Sharon I."/>
            <person name="Castelle C.J."/>
            <person name="Probst A.J."/>
            <person name="Thomas B.C."/>
            <person name="Singh A."/>
            <person name="Wilkins M.J."/>
            <person name="Karaoz U."/>
            <person name="Brodie E.L."/>
            <person name="Williams K.H."/>
            <person name="Hubbard S.S."/>
            <person name="Banfield J.F."/>
        </authorList>
    </citation>
    <scope>NUCLEOTIDE SEQUENCE [LARGE SCALE GENOMIC DNA]</scope>
</reference>
<dbReference type="EMBL" id="MHCI01000012">
    <property type="protein sequence ID" value="OGY16684.1"/>
    <property type="molecule type" value="Genomic_DNA"/>
</dbReference>
<evidence type="ECO:0000313" key="2">
    <source>
        <dbReference type="EMBL" id="OGY16684.1"/>
    </source>
</evidence>
<organism evidence="2 3">
    <name type="scientific">Candidatus Chisholmbacteria bacterium RIFCSPHIGHO2_01_FULL_49_18</name>
    <dbReference type="NCBI Taxonomy" id="1797590"/>
    <lineage>
        <taxon>Bacteria</taxon>
        <taxon>Candidatus Chisholmiibacteriota</taxon>
    </lineage>
</organism>
<accession>A0A1G1VMW7</accession>
<protein>
    <submittedName>
        <fullName evidence="2">Uncharacterized protein</fullName>
    </submittedName>
</protein>
<evidence type="ECO:0000256" key="1">
    <source>
        <dbReference type="SAM" id="MobiDB-lite"/>
    </source>
</evidence>
<proteinExistence type="predicted"/>
<comment type="caution">
    <text evidence="2">The sequence shown here is derived from an EMBL/GenBank/DDBJ whole genome shotgun (WGS) entry which is preliminary data.</text>
</comment>
<feature type="region of interest" description="Disordered" evidence="1">
    <location>
        <begin position="80"/>
        <end position="111"/>
    </location>
</feature>
<dbReference type="Proteomes" id="UP000179069">
    <property type="component" value="Unassembled WGS sequence"/>
</dbReference>
<evidence type="ECO:0000313" key="3">
    <source>
        <dbReference type="Proteomes" id="UP000179069"/>
    </source>
</evidence>
<sequence>MDEFRAEVVEVGGKPVEKSNKRGLFRRRSKEPVVQAQPKPDPAEKPAASTQQYKESPWVQRAEEHKLPGVVLDSAEIARGKQVNQELRSAQRQERRRNTAKTKLGLDTSDL</sequence>